<evidence type="ECO:0000256" key="1">
    <source>
        <dbReference type="PROSITE-ProRule" id="PRU00176"/>
    </source>
</evidence>
<dbReference type="Gene3D" id="3.30.70.330">
    <property type="match status" value="1"/>
</dbReference>
<dbReference type="PROSITE" id="PS50102">
    <property type="entry name" value="RRM"/>
    <property type="match status" value="1"/>
</dbReference>
<evidence type="ECO:0000313" key="4">
    <source>
        <dbReference type="EMBL" id="CAF5035358.1"/>
    </source>
</evidence>
<evidence type="ECO:0000259" key="2">
    <source>
        <dbReference type="PROSITE" id="PS50102"/>
    </source>
</evidence>
<dbReference type="Proteomes" id="UP000681720">
    <property type="component" value="Unassembled WGS sequence"/>
</dbReference>
<dbReference type="InterPro" id="IPR000504">
    <property type="entry name" value="RRM_dom"/>
</dbReference>
<evidence type="ECO:0000313" key="5">
    <source>
        <dbReference type="EMBL" id="CAF5041029.1"/>
    </source>
</evidence>
<reference evidence="5" key="1">
    <citation type="submission" date="2021-02" db="EMBL/GenBank/DDBJ databases">
        <authorList>
            <person name="Nowell W R."/>
        </authorList>
    </citation>
    <scope>NUCLEOTIDE SEQUENCE</scope>
</reference>
<dbReference type="Pfam" id="PF00076">
    <property type="entry name" value="RRM_1"/>
    <property type="match status" value="1"/>
</dbReference>
<dbReference type="InterPro" id="IPR035979">
    <property type="entry name" value="RBD_domain_sf"/>
</dbReference>
<dbReference type="GO" id="GO:0003723">
    <property type="term" value="F:RNA binding"/>
    <property type="evidence" value="ECO:0007669"/>
    <property type="project" value="UniProtKB-UniRule"/>
</dbReference>
<evidence type="ECO:0000313" key="3">
    <source>
        <dbReference type="EMBL" id="CAF5015571.1"/>
    </source>
</evidence>
<dbReference type="EMBL" id="CAJOBI010209998">
    <property type="protein sequence ID" value="CAF5015571.1"/>
    <property type="molecule type" value="Genomic_DNA"/>
</dbReference>
<dbReference type="EMBL" id="CAJOBJ010224673">
    <property type="protein sequence ID" value="CAF5041029.1"/>
    <property type="molecule type" value="Genomic_DNA"/>
</dbReference>
<feature type="non-terminal residue" evidence="5">
    <location>
        <position position="34"/>
    </location>
</feature>
<keyword evidence="1" id="KW-0694">RNA-binding</keyword>
<dbReference type="InterPro" id="IPR012677">
    <property type="entry name" value="Nucleotide-bd_a/b_plait_sf"/>
</dbReference>
<dbReference type="EMBL" id="CAJOBJ010222081">
    <property type="protein sequence ID" value="CAF5035358.1"/>
    <property type="molecule type" value="Genomic_DNA"/>
</dbReference>
<dbReference type="SUPFAM" id="SSF54928">
    <property type="entry name" value="RNA-binding domain, RBD"/>
    <property type="match status" value="1"/>
</dbReference>
<organism evidence="5 6">
    <name type="scientific">Rotaria magnacalcarata</name>
    <dbReference type="NCBI Taxonomy" id="392030"/>
    <lineage>
        <taxon>Eukaryota</taxon>
        <taxon>Metazoa</taxon>
        <taxon>Spiralia</taxon>
        <taxon>Gnathifera</taxon>
        <taxon>Rotifera</taxon>
        <taxon>Eurotatoria</taxon>
        <taxon>Bdelloidea</taxon>
        <taxon>Philodinida</taxon>
        <taxon>Philodinidae</taxon>
        <taxon>Rotaria</taxon>
    </lineage>
</organism>
<comment type="caution">
    <text evidence="5">The sequence shown here is derived from an EMBL/GenBank/DDBJ whole genome shotgun (WGS) entry which is preliminary data.</text>
</comment>
<accession>A0A8S3EAH2</accession>
<proteinExistence type="predicted"/>
<dbReference type="AlphaFoldDB" id="A0A8S3EAH2"/>
<sequence length="34" mass="3997">MSSKELYIGNLDPDTKSQEMKDIFEQYGKVNRCE</sequence>
<feature type="domain" description="RRM" evidence="2">
    <location>
        <begin position="4"/>
        <end position="34"/>
    </location>
</feature>
<gene>
    <name evidence="4" type="ORF">GIL414_LOCUS59128</name>
    <name evidence="5" type="ORF">GIL414_LOCUS59435</name>
    <name evidence="3" type="ORF">SMN809_LOCUS57403</name>
</gene>
<protein>
    <recommendedName>
        <fullName evidence="2">RRM domain-containing protein</fullName>
    </recommendedName>
</protein>
<name>A0A8S3EAH2_9BILA</name>
<dbReference type="Proteomes" id="UP000676336">
    <property type="component" value="Unassembled WGS sequence"/>
</dbReference>
<evidence type="ECO:0000313" key="6">
    <source>
        <dbReference type="Proteomes" id="UP000681720"/>
    </source>
</evidence>